<keyword evidence="4" id="KW-0378">Hydrolase</keyword>
<dbReference type="AlphaFoldDB" id="A0A1G7WE83"/>
<evidence type="ECO:0000313" key="10">
    <source>
        <dbReference type="Proteomes" id="UP000199495"/>
    </source>
</evidence>
<feature type="binding site" evidence="8">
    <location>
        <position position="105"/>
    </location>
    <ligand>
        <name>Mn(2+)</name>
        <dbReference type="ChEBI" id="CHEBI:29035"/>
        <label>2</label>
    </ligand>
</feature>
<evidence type="ECO:0000256" key="4">
    <source>
        <dbReference type="ARBA" id="ARBA00022801"/>
    </source>
</evidence>
<evidence type="ECO:0000256" key="6">
    <source>
        <dbReference type="ARBA" id="ARBA00023277"/>
    </source>
</evidence>
<comment type="cofactor">
    <cofactor evidence="8">
        <name>Mn(2+)</name>
        <dbReference type="ChEBI" id="CHEBI:29035"/>
    </cofactor>
</comment>
<dbReference type="Pfam" id="PF03320">
    <property type="entry name" value="FBPase_glpX"/>
    <property type="match status" value="1"/>
</dbReference>
<evidence type="ECO:0000256" key="1">
    <source>
        <dbReference type="ARBA" id="ARBA00001273"/>
    </source>
</evidence>
<gene>
    <name evidence="9" type="ORF">SAMN04487974_10698</name>
</gene>
<accession>A0A1G7WE83</accession>
<feature type="binding site" evidence="8">
    <location>
        <position position="102"/>
    </location>
    <ligand>
        <name>Mn(2+)</name>
        <dbReference type="ChEBI" id="CHEBI:29035"/>
        <label>2</label>
    </ligand>
</feature>
<comment type="similarity">
    <text evidence="2 7">Belongs to the FBPase class 2 family.</text>
</comment>
<evidence type="ECO:0000313" key="9">
    <source>
        <dbReference type="EMBL" id="SDG70291.1"/>
    </source>
</evidence>
<keyword evidence="6 7" id="KW-0119">Carbohydrate metabolism</keyword>
<evidence type="ECO:0000256" key="3">
    <source>
        <dbReference type="ARBA" id="ARBA00022723"/>
    </source>
</evidence>
<reference evidence="9 10" key="1">
    <citation type="submission" date="2016-10" db="EMBL/GenBank/DDBJ databases">
        <authorList>
            <person name="de Groot N.N."/>
        </authorList>
    </citation>
    <scope>NUCLEOTIDE SEQUENCE [LARGE SCALE GENOMIC DNA]</scope>
    <source>
        <strain evidence="9 10">CGMCC 1.10267</strain>
    </source>
</reference>
<proteinExistence type="inferred from homology"/>
<dbReference type="Gene3D" id="3.40.190.90">
    <property type="match status" value="1"/>
</dbReference>
<comment type="catalytic activity">
    <reaction evidence="1">
        <text>beta-D-fructose 1,6-bisphosphate + H2O = beta-D-fructose 6-phosphate + phosphate</text>
        <dbReference type="Rhea" id="RHEA:11064"/>
        <dbReference type="ChEBI" id="CHEBI:15377"/>
        <dbReference type="ChEBI" id="CHEBI:32966"/>
        <dbReference type="ChEBI" id="CHEBI:43474"/>
        <dbReference type="ChEBI" id="CHEBI:57634"/>
        <dbReference type="EC" id="3.1.3.11"/>
    </reaction>
</comment>
<dbReference type="PIRSF" id="PIRSF004532">
    <property type="entry name" value="GlpX"/>
    <property type="match status" value="1"/>
</dbReference>
<organism evidence="9 10">
    <name type="scientific">Pelagibacterium luteolum</name>
    <dbReference type="NCBI Taxonomy" id="440168"/>
    <lineage>
        <taxon>Bacteria</taxon>
        <taxon>Pseudomonadati</taxon>
        <taxon>Pseudomonadota</taxon>
        <taxon>Alphaproteobacteria</taxon>
        <taxon>Hyphomicrobiales</taxon>
        <taxon>Devosiaceae</taxon>
        <taxon>Pelagibacterium</taxon>
    </lineage>
</organism>
<dbReference type="GO" id="GO:0046872">
    <property type="term" value="F:metal ion binding"/>
    <property type="evidence" value="ECO:0007669"/>
    <property type="project" value="UniProtKB-KW"/>
</dbReference>
<evidence type="ECO:0000256" key="5">
    <source>
        <dbReference type="ARBA" id="ARBA00023211"/>
    </source>
</evidence>
<evidence type="ECO:0000256" key="2">
    <source>
        <dbReference type="ARBA" id="ARBA00008989"/>
    </source>
</evidence>
<dbReference type="STRING" id="440168.SAMN04487974_10698"/>
<dbReference type="GO" id="GO:0006094">
    <property type="term" value="P:gluconeogenesis"/>
    <property type="evidence" value="ECO:0007669"/>
    <property type="project" value="InterPro"/>
</dbReference>
<dbReference type="NCBIfam" id="TIGR00330">
    <property type="entry name" value="glpX"/>
    <property type="match status" value="1"/>
</dbReference>
<dbReference type="GO" id="GO:0030388">
    <property type="term" value="P:fructose 1,6-bisphosphate metabolic process"/>
    <property type="evidence" value="ECO:0007669"/>
    <property type="project" value="TreeGrafter"/>
</dbReference>
<keyword evidence="3 8" id="KW-0479">Metal-binding</keyword>
<dbReference type="OrthoDB" id="9779353at2"/>
<dbReference type="EMBL" id="FNCS01000006">
    <property type="protein sequence ID" value="SDG70291.1"/>
    <property type="molecule type" value="Genomic_DNA"/>
</dbReference>
<feature type="binding site" evidence="8">
    <location>
        <position position="232"/>
    </location>
    <ligand>
        <name>Mn(2+)</name>
        <dbReference type="ChEBI" id="CHEBI:29035"/>
        <label>2</label>
    </ligand>
</feature>
<dbReference type="GO" id="GO:0042132">
    <property type="term" value="F:fructose 1,6-bisphosphate 1-phosphatase activity"/>
    <property type="evidence" value="ECO:0007669"/>
    <property type="project" value="UniProtKB-EC"/>
</dbReference>
<dbReference type="PANTHER" id="PTHR30447">
    <property type="entry name" value="FRUCTOSE-1,6-BISPHOSPHATASE CLASS 2"/>
    <property type="match status" value="1"/>
</dbReference>
<evidence type="ECO:0000256" key="7">
    <source>
        <dbReference type="PIRNR" id="PIRNR004532"/>
    </source>
</evidence>
<feature type="binding site" evidence="8">
    <location>
        <position position="52"/>
    </location>
    <ligand>
        <name>Mn(2+)</name>
        <dbReference type="ChEBI" id="CHEBI:29035"/>
        <label>1</label>
    </ligand>
</feature>
<dbReference type="GO" id="GO:0006071">
    <property type="term" value="P:glycerol metabolic process"/>
    <property type="evidence" value="ECO:0007669"/>
    <property type="project" value="InterPro"/>
</dbReference>
<keyword evidence="5 8" id="KW-0464">Manganese</keyword>
<dbReference type="CDD" id="cd01516">
    <property type="entry name" value="FBPase_glpX"/>
    <property type="match status" value="1"/>
</dbReference>
<dbReference type="Proteomes" id="UP000199495">
    <property type="component" value="Unassembled WGS sequence"/>
</dbReference>
<name>A0A1G7WE83_9HYPH</name>
<dbReference type="PANTHER" id="PTHR30447:SF0">
    <property type="entry name" value="FRUCTOSE-1,6-BISPHOSPHATASE 1 CLASS 2-RELATED"/>
    <property type="match status" value="1"/>
</dbReference>
<keyword evidence="10" id="KW-1185">Reference proteome</keyword>
<dbReference type="Gene3D" id="3.30.540.10">
    <property type="entry name" value="Fructose-1,6-Bisphosphatase, subunit A, domain 1"/>
    <property type="match status" value="1"/>
</dbReference>
<dbReference type="GO" id="GO:0005829">
    <property type="term" value="C:cytosol"/>
    <property type="evidence" value="ECO:0007669"/>
    <property type="project" value="TreeGrafter"/>
</dbReference>
<dbReference type="InterPro" id="IPR004464">
    <property type="entry name" value="FBPase_class-2/SBPase"/>
</dbReference>
<sequence length="331" mass="34622">MISEDANLADTRPTPPATAVDRNLTLEIARITERAAIAAAGWRGKGDEMQADKAAVLAMHDALNAIDIAGRVVIGEGRDAELLAFEDAVGTGTGPAIDVAVDPLEGVTGCAKNVADSLSVMAFAERDGLMRVPDAYMEKIAIGRGYPQGIVDLDQSASDNIRALAKAKGVAATDIVACLLDRPRHASLIAELRELGVAVKLLPDGDIAAVIHAANSDDTGIDIYLGSGGAEEGVLAAAAMRCMGGQMQGRLILDTAEKKSRARELGIKDLAAKFTADEMAHGDVLFAATGVTDGSLLRGVKLLPHKVVTSSVVMRSWSHTTRWITAEHGRV</sequence>
<feature type="binding site" evidence="8">
    <location>
        <position position="76"/>
    </location>
    <ligand>
        <name>Mn(2+)</name>
        <dbReference type="ChEBI" id="CHEBI:29035"/>
        <label>1</label>
    </ligand>
</feature>
<dbReference type="SUPFAM" id="SSF56655">
    <property type="entry name" value="Carbohydrate phosphatase"/>
    <property type="match status" value="1"/>
</dbReference>
<evidence type="ECO:0000256" key="8">
    <source>
        <dbReference type="PIRSR" id="PIRSR004532-1"/>
    </source>
</evidence>
<protein>
    <recommendedName>
        <fullName evidence="7">Fructose-1,6-bisphosphatase</fullName>
    </recommendedName>
</protein>